<dbReference type="RefSeq" id="WP_055741703.1">
    <property type="nucleotide sequence ID" value="NZ_JAAIWL010000047.1"/>
</dbReference>
<keyword evidence="9" id="KW-1185">Reference proteome</keyword>
<evidence type="ECO:0000256" key="2">
    <source>
        <dbReference type="ARBA" id="ARBA00005013"/>
    </source>
</evidence>
<evidence type="ECO:0000313" key="9">
    <source>
        <dbReference type="Proteomes" id="UP000051888"/>
    </source>
</evidence>
<dbReference type="Proteomes" id="UP000051888">
    <property type="component" value="Unassembled WGS sequence"/>
</dbReference>
<dbReference type="Pfam" id="PF02152">
    <property type="entry name" value="FolB"/>
    <property type="match status" value="1"/>
</dbReference>
<dbReference type="InterPro" id="IPR006157">
    <property type="entry name" value="FolB_dom"/>
</dbReference>
<sequence>MDKIYLNELEFYGYHGVLPEENRLGQRFRVSLVLELDLAKAGKSDDLNDTVSYAEIYEICKEIVGGKPYRLLEAVADKIAYTILNHFPLIVQTTVKVIKPDPPIPGHYQSVAVEITRSLTK</sequence>
<comment type="catalytic activity">
    <reaction evidence="1 6">
        <text>7,8-dihydroneopterin = 6-hydroxymethyl-7,8-dihydropterin + glycolaldehyde</text>
        <dbReference type="Rhea" id="RHEA:10540"/>
        <dbReference type="ChEBI" id="CHEBI:17001"/>
        <dbReference type="ChEBI" id="CHEBI:17071"/>
        <dbReference type="ChEBI" id="CHEBI:44841"/>
        <dbReference type="EC" id="4.1.2.25"/>
    </reaction>
</comment>
<comment type="caution">
    <text evidence="8">The sequence shown here is derived from an EMBL/GenBank/DDBJ whole genome shotgun (WGS) entry which is preliminary data.</text>
</comment>
<dbReference type="Gene3D" id="3.30.1130.10">
    <property type="match status" value="1"/>
</dbReference>
<evidence type="ECO:0000256" key="4">
    <source>
        <dbReference type="ARBA" id="ARBA00022909"/>
    </source>
</evidence>
<dbReference type="CDD" id="cd00534">
    <property type="entry name" value="DHNA_DHNTPE"/>
    <property type="match status" value="1"/>
</dbReference>
<dbReference type="GO" id="GO:0046654">
    <property type="term" value="P:tetrahydrofolate biosynthetic process"/>
    <property type="evidence" value="ECO:0007669"/>
    <property type="project" value="UniProtKB-UniRule"/>
</dbReference>
<dbReference type="PANTHER" id="PTHR42844">
    <property type="entry name" value="DIHYDRONEOPTERIN ALDOLASE 1-RELATED"/>
    <property type="match status" value="1"/>
</dbReference>
<evidence type="ECO:0000256" key="3">
    <source>
        <dbReference type="ARBA" id="ARBA00005708"/>
    </source>
</evidence>
<feature type="domain" description="Dihydroneopterin aldolase/epimerase" evidence="7">
    <location>
        <begin position="4"/>
        <end position="117"/>
    </location>
</feature>
<dbReference type="NCBIfam" id="TIGR00525">
    <property type="entry name" value="folB"/>
    <property type="match status" value="1"/>
</dbReference>
<dbReference type="SMART" id="SM00905">
    <property type="entry name" value="FolB"/>
    <property type="match status" value="1"/>
</dbReference>
<dbReference type="STRING" id="157838.AN964_20720"/>
<dbReference type="InterPro" id="IPR043133">
    <property type="entry name" value="GTP-CH-I_C/QueF"/>
</dbReference>
<dbReference type="PANTHER" id="PTHR42844:SF1">
    <property type="entry name" value="DIHYDRONEOPTERIN ALDOLASE 1-RELATED"/>
    <property type="match status" value="1"/>
</dbReference>
<accession>A0A0Q3TBD8</accession>
<proteinExistence type="inferred from homology"/>
<comment type="similarity">
    <text evidence="3 6">Belongs to the DHNA family.</text>
</comment>
<evidence type="ECO:0000256" key="6">
    <source>
        <dbReference type="RuleBase" id="RU362079"/>
    </source>
</evidence>
<dbReference type="EMBL" id="LJJC01000006">
    <property type="protein sequence ID" value="KQL51398.1"/>
    <property type="molecule type" value="Genomic_DNA"/>
</dbReference>
<dbReference type="PATRIC" id="fig|157838.3.peg.4554"/>
<evidence type="ECO:0000259" key="7">
    <source>
        <dbReference type="SMART" id="SM00905"/>
    </source>
</evidence>
<dbReference type="GO" id="GO:0005737">
    <property type="term" value="C:cytoplasm"/>
    <property type="evidence" value="ECO:0007669"/>
    <property type="project" value="TreeGrafter"/>
</dbReference>
<keyword evidence="4 6" id="KW-0289">Folate biosynthesis</keyword>
<comment type="pathway">
    <text evidence="2 6">Cofactor biosynthesis; tetrahydrofolate biosynthesis; 2-amino-4-hydroxy-6-hydroxymethyl-7,8-dihydropteridine diphosphate from 7,8-dihydroneopterin triphosphate: step 3/4.</text>
</comment>
<dbReference type="SUPFAM" id="SSF55620">
    <property type="entry name" value="Tetrahydrobiopterin biosynthesis enzymes-like"/>
    <property type="match status" value="1"/>
</dbReference>
<dbReference type="NCBIfam" id="TIGR00526">
    <property type="entry name" value="folB_dom"/>
    <property type="match status" value="1"/>
</dbReference>
<evidence type="ECO:0000313" key="8">
    <source>
        <dbReference type="EMBL" id="KQL51398.1"/>
    </source>
</evidence>
<protein>
    <recommendedName>
        <fullName evidence="6">7,8-dihydroneopterin aldolase</fullName>
        <ecNumber evidence="6">4.1.2.25</ecNumber>
    </recommendedName>
</protein>
<reference evidence="8 9" key="1">
    <citation type="submission" date="2015-09" db="EMBL/GenBank/DDBJ databases">
        <title>Genome sequencing project for genomic taxonomy and phylogenomics of Bacillus-like bacteria.</title>
        <authorList>
            <person name="Liu B."/>
            <person name="Wang J."/>
            <person name="Zhu Y."/>
            <person name="Liu G."/>
            <person name="Chen Q."/>
            <person name="Chen Z."/>
            <person name="Lan J."/>
            <person name="Che J."/>
            <person name="Ge C."/>
            <person name="Shi H."/>
            <person name="Pan Z."/>
            <person name="Liu X."/>
        </authorList>
    </citation>
    <scope>NUCLEOTIDE SEQUENCE [LARGE SCALE GENOMIC DNA]</scope>
    <source>
        <strain evidence="8 9">LMG 18435</strain>
    </source>
</reference>
<dbReference type="GO" id="GO:0004150">
    <property type="term" value="F:dihydroneopterin aldolase activity"/>
    <property type="evidence" value="ECO:0007669"/>
    <property type="project" value="UniProtKB-UniRule"/>
</dbReference>
<dbReference type="OrthoDB" id="9803748at2"/>
<dbReference type="InterPro" id="IPR006156">
    <property type="entry name" value="Dihydroneopterin_aldolase"/>
</dbReference>
<keyword evidence="5 6" id="KW-0456">Lyase</keyword>
<evidence type="ECO:0000256" key="1">
    <source>
        <dbReference type="ARBA" id="ARBA00001353"/>
    </source>
</evidence>
<name>A0A0Q3TBD8_9BACI</name>
<dbReference type="FunFam" id="3.30.1130.10:FF:000003">
    <property type="entry name" value="7,8-dihydroneopterin aldolase"/>
    <property type="match status" value="1"/>
</dbReference>
<dbReference type="AlphaFoldDB" id="A0A0Q3TBD8"/>
<organism evidence="8 9">
    <name type="scientific">Heyndrickxia shackletonii</name>
    <dbReference type="NCBI Taxonomy" id="157838"/>
    <lineage>
        <taxon>Bacteria</taxon>
        <taxon>Bacillati</taxon>
        <taxon>Bacillota</taxon>
        <taxon>Bacilli</taxon>
        <taxon>Bacillales</taxon>
        <taxon>Bacillaceae</taxon>
        <taxon>Heyndrickxia</taxon>
    </lineage>
</organism>
<comment type="function">
    <text evidence="6">Catalyzes the conversion of 7,8-dihydroneopterin to 6-hydroxymethyl-7,8-dihydropterin.</text>
</comment>
<dbReference type="UniPathway" id="UPA00077">
    <property type="reaction ID" value="UER00154"/>
</dbReference>
<evidence type="ECO:0000256" key="5">
    <source>
        <dbReference type="ARBA" id="ARBA00023239"/>
    </source>
</evidence>
<gene>
    <name evidence="8" type="ORF">AN964_20720</name>
</gene>
<dbReference type="EC" id="4.1.2.25" evidence="6"/>
<dbReference type="GO" id="GO:0046656">
    <property type="term" value="P:folic acid biosynthetic process"/>
    <property type="evidence" value="ECO:0007669"/>
    <property type="project" value="UniProtKB-UniRule"/>
</dbReference>